<reference evidence="7" key="1">
    <citation type="submission" date="2016-10" db="EMBL/GenBank/DDBJ databases">
        <authorList>
            <person name="Varghese N."/>
            <person name="Submissions S."/>
        </authorList>
    </citation>
    <scope>NUCLEOTIDE SEQUENCE [LARGE SCALE GENOMIC DNA]</scope>
    <source>
        <strain evidence="7">DSM 22951</strain>
    </source>
</reference>
<proteinExistence type="predicted"/>
<dbReference type="SUPFAM" id="SSF46689">
    <property type="entry name" value="Homeodomain-like"/>
    <property type="match status" value="1"/>
</dbReference>
<accession>A0A2Y8ZVG5</accession>
<dbReference type="InterPro" id="IPR025996">
    <property type="entry name" value="MT1864/Rv1816-like_C"/>
</dbReference>
<dbReference type="PROSITE" id="PS50977">
    <property type="entry name" value="HTH_TETR_2"/>
    <property type="match status" value="1"/>
</dbReference>
<dbReference type="EMBL" id="UESZ01000001">
    <property type="protein sequence ID" value="SSA36301.1"/>
    <property type="molecule type" value="Genomic_DNA"/>
</dbReference>
<evidence type="ECO:0000256" key="2">
    <source>
        <dbReference type="ARBA" id="ARBA00023125"/>
    </source>
</evidence>
<dbReference type="Proteomes" id="UP000250028">
    <property type="component" value="Unassembled WGS sequence"/>
</dbReference>
<dbReference type="Pfam" id="PF13305">
    <property type="entry name" value="TetR_C_33"/>
    <property type="match status" value="1"/>
</dbReference>
<evidence type="ECO:0000313" key="7">
    <source>
        <dbReference type="Proteomes" id="UP000250028"/>
    </source>
</evidence>
<feature type="domain" description="HTH tetR-type" evidence="5">
    <location>
        <begin position="1"/>
        <end position="58"/>
    </location>
</feature>
<evidence type="ECO:0000256" key="3">
    <source>
        <dbReference type="ARBA" id="ARBA00023163"/>
    </source>
</evidence>
<dbReference type="AlphaFoldDB" id="A0A2Y8ZVG5"/>
<dbReference type="InterPro" id="IPR001647">
    <property type="entry name" value="HTH_TetR"/>
</dbReference>
<evidence type="ECO:0000256" key="1">
    <source>
        <dbReference type="ARBA" id="ARBA00023015"/>
    </source>
</evidence>
<gene>
    <name evidence="6" type="ORF">SAMN04489750_3693</name>
</gene>
<protein>
    <submittedName>
        <fullName evidence="6">DNA-binding transcriptional regulator, AcrR family</fullName>
    </submittedName>
</protein>
<evidence type="ECO:0000313" key="6">
    <source>
        <dbReference type="EMBL" id="SSA36301.1"/>
    </source>
</evidence>
<dbReference type="Pfam" id="PF00440">
    <property type="entry name" value="TetR_N"/>
    <property type="match status" value="1"/>
</dbReference>
<sequence length="218" mass="23579">MAQILALGREQLAERGAADLSVRAIARDLGMVSSGIYRYVATRDELLTALIIDSYNQLGEQVEQAAAGRGAPGRRFIRAANAARNWGRDHPHDWALIFGSPVPGYQAPRDTVQPGVRVASVLVSLTTEQHHGEGLLPPLRPMPISRRLSHQSALVREALVTDLPDDAVLRCVMAWAMINGAISFELFGQLANTFDPADDALAYAFRGAALLVGFPDVD</sequence>
<dbReference type="Gene3D" id="1.10.357.10">
    <property type="entry name" value="Tetracycline Repressor, domain 2"/>
    <property type="match status" value="1"/>
</dbReference>
<organism evidence="6 7">
    <name type="scientific">Branchiibius hedensis</name>
    <dbReference type="NCBI Taxonomy" id="672460"/>
    <lineage>
        <taxon>Bacteria</taxon>
        <taxon>Bacillati</taxon>
        <taxon>Actinomycetota</taxon>
        <taxon>Actinomycetes</taxon>
        <taxon>Micrococcales</taxon>
        <taxon>Dermacoccaceae</taxon>
        <taxon>Branchiibius</taxon>
    </lineage>
</organism>
<keyword evidence="2 4" id="KW-0238">DNA-binding</keyword>
<dbReference type="InterPro" id="IPR036271">
    <property type="entry name" value="Tet_transcr_reg_TetR-rel_C_sf"/>
</dbReference>
<evidence type="ECO:0000256" key="4">
    <source>
        <dbReference type="PROSITE-ProRule" id="PRU00335"/>
    </source>
</evidence>
<keyword evidence="3" id="KW-0804">Transcription</keyword>
<feature type="DNA-binding region" description="H-T-H motif" evidence="4">
    <location>
        <begin position="21"/>
        <end position="40"/>
    </location>
</feature>
<dbReference type="SUPFAM" id="SSF48498">
    <property type="entry name" value="Tetracyclin repressor-like, C-terminal domain"/>
    <property type="match status" value="1"/>
</dbReference>
<evidence type="ECO:0000259" key="5">
    <source>
        <dbReference type="PROSITE" id="PS50977"/>
    </source>
</evidence>
<keyword evidence="7" id="KW-1185">Reference proteome</keyword>
<dbReference type="InterPro" id="IPR009057">
    <property type="entry name" value="Homeodomain-like_sf"/>
</dbReference>
<dbReference type="GO" id="GO:0003677">
    <property type="term" value="F:DNA binding"/>
    <property type="evidence" value="ECO:0007669"/>
    <property type="project" value="UniProtKB-UniRule"/>
</dbReference>
<name>A0A2Y8ZVG5_9MICO</name>
<keyword evidence="1" id="KW-0805">Transcription regulation</keyword>